<dbReference type="Proteomes" id="UP000601435">
    <property type="component" value="Unassembled WGS sequence"/>
</dbReference>
<proteinExistence type="predicted"/>
<protein>
    <submittedName>
        <fullName evidence="1">Uncharacterized protein</fullName>
    </submittedName>
</protein>
<organism evidence="1 2">
    <name type="scientific">Symbiodinium necroappetens</name>
    <dbReference type="NCBI Taxonomy" id="1628268"/>
    <lineage>
        <taxon>Eukaryota</taxon>
        <taxon>Sar</taxon>
        <taxon>Alveolata</taxon>
        <taxon>Dinophyceae</taxon>
        <taxon>Suessiales</taxon>
        <taxon>Symbiodiniaceae</taxon>
        <taxon>Symbiodinium</taxon>
    </lineage>
</organism>
<keyword evidence="2" id="KW-1185">Reference proteome</keyword>
<dbReference type="EMBL" id="CAJNJA010094964">
    <property type="protein sequence ID" value="CAE7941801.1"/>
    <property type="molecule type" value="Genomic_DNA"/>
</dbReference>
<evidence type="ECO:0000313" key="1">
    <source>
        <dbReference type="EMBL" id="CAE7941801.1"/>
    </source>
</evidence>
<reference evidence="1" key="1">
    <citation type="submission" date="2021-02" db="EMBL/GenBank/DDBJ databases">
        <authorList>
            <person name="Dougan E. K."/>
            <person name="Rhodes N."/>
            <person name="Thang M."/>
            <person name="Chan C."/>
        </authorList>
    </citation>
    <scope>NUCLEOTIDE SEQUENCE</scope>
</reference>
<evidence type="ECO:0000313" key="2">
    <source>
        <dbReference type="Proteomes" id="UP000601435"/>
    </source>
</evidence>
<gene>
    <name evidence="1" type="ORF">SNEC2469_LOCUS34415</name>
</gene>
<comment type="caution">
    <text evidence="1">The sequence shown here is derived from an EMBL/GenBank/DDBJ whole genome shotgun (WGS) entry which is preliminary data.</text>
</comment>
<feature type="non-terminal residue" evidence="1">
    <location>
        <position position="1"/>
    </location>
</feature>
<sequence length="66" mass="7395">MEAQGATAELVEYLQAAYIQDSPLEPETINKWLLQIPPQALQWTSTAEDYMPPLHYACMNEATDPG</sequence>
<accession>A0A813CAX2</accession>
<dbReference type="AlphaFoldDB" id="A0A813CAX2"/>
<name>A0A813CAX2_9DINO</name>